<accession>A0A9E3LRD1</accession>
<evidence type="ECO:0000256" key="1">
    <source>
        <dbReference type="SAM" id="MobiDB-lite"/>
    </source>
</evidence>
<name>A0A9E3LRD1_9NOST</name>
<comment type="caution">
    <text evidence="3">The sequence shown here is derived from an EMBL/GenBank/DDBJ whole genome shotgun (WGS) entry which is preliminary data.</text>
</comment>
<dbReference type="EMBL" id="JAHHHW010000024">
    <property type="protein sequence ID" value="MBW4430677.1"/>
    <property type="molecule type" value="Genomic_DNA"/>
</dbReference>
<feature type="region of interest" description="Disordered" evidence="1">
    <location>
        <begin position="197"/>
        <end position="224"/>
    </location>
</feature>
<keyword evidence="2" id="KW-0472">Membrane</keyword>
<organism evidence="3 4">
    <name type="scientific">Pelatocladus maniniholoensis HA4357-MV3</name>
    <dbReference type="NCBI Taxonomy" id="1117104"/>
    <lineage>
        <taxon>Bacteria</taxon>
        <taxon>Bacillati</taxon>
        <taxon>Cyanobacteriota</taxon>
        <taxon>Cyanophyceae</taxon>
        <taxon>Nostocales</taxon>
        <taxon>Nostocaceae</taxon>
        <taxon>Pelatocladus</taxon>
    </lineage>
</organism>
<reference evidence="3" key="1">
    <citation type="submission" date="2021-05" db="EMBL/GenBank/DDBJ databases">
        <authorList>
            <person name="Pietrasiak N."/>
            <person name="Ward R."/>
            <person name="Stajich J.E."/>
            <person name="Kurbessoian T."/>
        </authorList>
    </citation>
    <scope>NUCLEOTIDE SEQUENCE</scope>
    <source>
        <strain evidence="3">HA4357-MV3</strain>
    </source>
</reference>
<sequence>MSQRKRLFQTRKIIYQKSYLSRIRKQIIRFIRTLFINEKRRSTVNGGFVLPTVIMVSLVVVLLTTAILFRSFERSKNASNVRVNEVVLNAASPAIERARAKLDALFEDPTLPRGTPSDSALYDALKKDKYRLGDETRLKLAYDLDNPQNGIDTDNPSRIEDDETLKTAWKFAVDTDNNGKKDSYVLYGIYFRSPSKNSSGQFDRQRSPLDARTPPMDDASTNQQCSTSAGFSSLVGNSSWYKLQSGNLGKSFFVYTINVPITESEFNSLTDKTGYEAYKGNKGFVALEFQQDRSRIPLPYNAVWFENDLEIVTGSTEVKLNGRIHTNGNLLVGVTNSGGSLKFRQVSSKSSCFYNQENGLMTVGGNVGNGSLYQVGTEDSKVIVDLYRGFGQTISNSYKLNINSTNKSTNSSGGSAIGFNDGAYEQRIGQMKSDGIALCTACHSAGTISDFKTAVQGSNYPEEVINNVDDQVTDNDDIESAKEVLEDEIEIYLRNRTRRVPYAEVPGSTSVGALDGYSTITSSLEPQAGWREPLNSNNLTGTSIALNTDQLEATYPELQKQEGVQEKLGDRVIAGNNLPAKWLQGNDYVGSETNQLISGVNWTRLTGSDTQQRWRNTQIQVIADLGISERNGFWEEKAAENTGNPLDSVGGIRIVTGAGIYVDGTGNTVNTTSGPFYPRDLNSFLPVPSSTDNTVVWPDTMPMTSAKSTETRKGDLLMRATAVYHYKNNAGNAQTPIACVSSYYDPTSDTTAKNKVNQDGGYRVDTSNGRSNNGVVYNFPGRDTFEDNKTLLGLQANLKFPNGRWVNKPLKDALDKIGSGTTVPDTGLQLEDYSAIDTALCSIAILNNETNFVETPTNQPSHGAIKEASFLDGREAKQISPSTSTSVTDLSTSYNLDLEQRQPLEIRVTDIDLERLANTTYTESGSTTEYFLPYSGIIYASREDALIDDTTSGSKSLSSTDFKLDPTRRPNGIRLINGVTLARKPSTNNNAYNSLEKGLILVTDLPAYIKGKFNLHRSGVTGADSTTEIEEFTEIESTSVDFYNRSTANTKFACRIGRTGCSSSTGNGDYWRPATIIADSMTLLSGGFKDGVRSNADYHLNNNTGALVSSQKADSTFDDTYFATLDVATRNIVRNRLKNGFWENGFATSADWWTPDSGTIFPKTTMGSYVKNGITPIQRRVNANPMYVMEMCRQDLVSECQPGDWYIGFDINGDGVLSDTAQSYTIPGTTFGTTTTVTLTESQIKSYQLGQAIAAAYGSTIPAGSDNILINSELGWTTAFTTSSNNKSIRERLGAGDTGSFALVSTERRYPRRVAFARNDSNQLVTPTPTTYKPMGVGCPVYVSTYSTADDYKKNGCTYASSPVEYTNYGMKGDNSLWFRGTSHATNPSLSPNYETDRSLFYYPPIDGGDADTNADLDGQPRLVPVLQIHDANSTPTDSAGNTRSDSATQDNFRLKWLQVADADTTFNATFVVANSPSRPEEISAGLQNLVRFLESWYYQASNPKLRTVKISGSFIQLQRSTYATAPLAPVVETTGSANTTTNNYSLFKYAYKTYPTPNLSGLSPFYNPPDRNWGFDVGLLSEQPDLFAQRFTMPPTGRPNEYFREVGRDDTWVQTLLCAGQASNQTGIVGQGDVTYSRAVPTEYLPNTSSCPSIPPDLNHSDD</sequence>
<dbReference type="Proteomes" id="UP000813215">
    <property type="component" value="Unassembled WGS sequence"/>
</dbReference>
<dbReference type="NCBIfam" id="NF038301">
    <property type="entry name" value="EPS_HpsA"/>
    <property type="match status" value="1"/>
</dbReference>
<gene>
    <name evidence="3" type="primary">hpsA</name>
    <name evidence="3" type="ORF">KME28_02675</name>
</gene>
<keyword evidence="2" id="KW-0812">Transmembrane</keyword>
<evidence type="ECO:0000256" key="2">
    <source>
        <dbReference type="SAM" id="Phobius"/>
    </source>
</evidence>
<evidence type="ECO:0000313" key="4">
    <source>
        <dbReference type="Proteomes" id="UP000813215"/>
    </source>
</evidence>
<protein>
    <submittedName>
        <fullName evidence="3">Hormogonium polysaccharide biosynthesis protein HpsA</fullName>
    </submittedName>
</protein>
<dbReference type="InterPro" id="IPR049774">
    <property type="entry name" value="EPS_HpsA-like"/>
</dbReference>
<reference evidence="3" key="2">
    <citation type="journal article" date="2022" name="Microbiol. Resour. Announc.">
        <title>Metagenome Sequencing to Explore Phylogenomics of Terrestrial Cyanobacteria.</title>
        <authorList>
            <person name="Ward R.D."/>
            <person name="Stajich J.E."/>
            <person name="Johansen J.R."/>
            <person name="Huntemann M."/>
            <person name="Clum A."/>
            <person name="Foster B."/>
            <person name="Foster B."/>
            <person name="Roux S."/>
            <person name="Palaniappan K."/>
            <person name="Varghese N."/>
            <person name="Mukherjee S."/>
            <person name="Reddy T.B.K."/>
            <person name="Daum C."/>
            <person name="Copeland A."/>
            <person name="Chen I.A."/>
            <person name="Ivanova N.N."/>
            <person name="Kyrpides N.C."/>
            <person name="Shapiro N."/>
            <person name="Eloe-Fadrosh E.A."/>
            <person name="Pietrasiak N."/>
        </authorList>
    </citation>
    <scope>NUCLEOTIDE SEQUENCE</scope>
    <source>
        <strain evidence="3">HA4357-MV3</strain>
    </source>
</reference>
<proteinExistence type="predicted"/>
<keyword evidence="2" id="KW-1133">Transmembrane helix</keyword>
<evidence type="ECO:0000313" key="3">
    <source>
        <dbReference type="EMBL" id="MBW4430677.1"/>
    </source>
</evidence>
<feature type="transmembrane region" description="Helical" evidence="2">
    <location>
        <begin position="48"/>
        <end position="69"/>
    </location>
</feature>